<evidence type="ECO:0000313" key="11">
    <source>
        <dbReference type="Proteomes" id="UP000237271"/>
    </source>
</evidence>
<comment type="similarity">
    <text evidence="3">Belongs to the RxLR effector family.</text>
</comment>
<evidence type="ECO:0000256" key="7">
    <source>
        <dbReference type="SAM" id="SignalP"/>
    </source>
</evidence>
<dbReference type="InterPro" id="IPR040786">
    <property type="entry name" value="RXLR_WY"/>
</dbReference>
<dbReference type="GO" id="GO:0005576">
    <property type="term" value="C:extracellular region"/>
    <property type="evidence" value="ECO:0007669"/>
    <property type="project" value="UniProtKB-SubCell"/>
</dbReference>
<dbReference type="GO" id="GO:0043657">
    <property type="term" value="C:host cell"/>
    <property type="evidence" value="ECO:0007669"/>
    <property type="project" value="UniProtKB-SubCell"/>
</dbReference>
<proteinExistence type="inferred from homology"/>
<sequence length="345" mass="39877">MGLLYVILFVLILTYAGAYAAVPAPDYHTASPNRMLRLDKDVEMEERIDPKNPIPSMENYARKVKDSVSQSWISSSLAKETNPMVVFNSLNLQKAGKHLDEVPMFYQWLEYVNLYRLQRRDESFGDPYMLHLFQKAMSDNDAVTLVHKIRQVPGMKDSADTMQYLLFLNSEATHKQMINTWLQSGLHPEEVFKILRLKTTPFEYTSLFIQWFTYTNKYRATLVDISDAHLLRFMEKQYLTMDIYEFTPLFQSMKDIPGLKTMAHNMQALIFKQLAKRKINPYSVAVAVAPNFTRLPREGPAYEAWEAYTLFYAKHNGEDMLAKVTKSFADGNPQGALEAVRLHAL</sequence>
<reference evidence="10 11" key="1">
    <citation type="journal article" date="2017" name="Genome Biol. Evol.">
        <title>Phytophthora megakarya and P. palmivora, closely related causal agents of cacao black pod rot, underwent increases in genome sizes and gene numbers by different mechanisms.</title>
        <authorList>
            <person name="Ali S.S."/>
            <person name="Shao J."/>
            <person name="Lary D.J."/>
            <person name="Kronmiller B."/>
            <person name="Shen D."/>
            <person name="Strem M.D."/>
            <person name="Amoako-Attah I."/>
            <person name="Akrofi A.Y."/>
            <person name="Begoude B.A."/>
            <person name="Ten Hoopen G.M."/>
            <person name="Coulibaly K."/>
            <person name="Kebe B.I."/>
            <person name="Melnick R.L."/>
            <person name="Guiltinan M.J."/>
            <person name="Tyler B.M."/>
            <person name="Meinhardt L.W."/>
            <person name="Bailey B.A."/>
        </authorList>
    </citation>
    <scope>NUCLEOTIDE SEQUENCE [LARGE SCALE GENOMIC DNA]</scope>
    <source>
        <strain evidence="11">sbr112.9</strain>
    </source>
</reference>
<keyword evidence="11" id="KW-1185">Reference proteome</keyword>
<comment type="caution">
    <text evidence="10">The sequence shown here is derived from an EMBL/GenBank/DDBJ whole genome shotgun (WGS) entry which is preliminary data.</text>
</comment>
<keyword evidence="6" id="KW-0843">Virulence</keyword>
<evidence type="ECO:0000259" key="9">
    <source>
        <dbReference type="Pfam" id="PF22748"/>
    </source>
</evidence>
<feature type="domain" description="RxLR effector PexRD54 WY" evidence="9">
    <location>
        <begin position="77"/>
        <end position="112"/>
    </location>
</feature>
<feature type="chain" id="PRO_5015190367" evidence="7">
    <location>
        <begin position="21"/>
        <end position="345"/>
    </location>
</feature>
<evidence type="ECO:0000259" key="8">
    <source>
        <dbReference type="Pfam" id="PF18634"/>
    </source>
</evidence>
<evidence type="ECO:0000313" key="10">
    <source>
        <dbReference type="EMBL" id="POM71278.1"/>
    </source>
</evidence>
<evidence type="ECO:0000256" key="5">
    <source>
        <dbReference type="ARBA" id="ARBA00022729"/>
    </source>
</evidence>
<feature type="signal peptide" evidence="7">
    <location>
        <begin position="1"/>
        <end position="20"/>
    </location>
</feature>
<dbReference type="EMBL" id="NCKW01006544">
    <property type="protein sequence ID" value="POM71278.1"/>
    <property type="molecule type" value="Genomic_DNA"/>
</dbReference>
<evidence type="ECO:0000256" key="1">
    <source>
        <dbReference type="ARBA" id="ARBA00004340"/>
    </source>
</evidence>
<dbReference type="Pfam" id="PF18634">
    <property type="entry name" value="RXLR_WY"/>
    <property type="match status" value="1"/>
</dbReference>
<accession>A0A2P4Y0F3</accession>
<dbReference type="Pfam" id="PF22748">
    <property type="entry name" value="PexRD54_WY"/>
    <property type="match status" value="1"/>
</dbReference>
<evidence type="ECO:0000256" key="6">
    <source>
        <dbReference type="ARBA" id="ARBA00023026"/>
    </source>
</evidence>
<name>A0A2P4Y0F3_9STRA</name>
<evidence type="ECO:0000256" key="3">
    <source>
        <dbReference type="ARBA" id="ARBA00010400"/>
    </source>
</evidence>
<keyword evidence="5 7" id="KW-0732">Signal</keyword>
<evidence type="ECO:0000256" key="4">
    <source>
        <dbReference type="ARBA" id="ARBA00022525"/>
    </source>
</evidence>
<comment type="subcellular location">
    <subcellularLocation>
        <location evidence="1">Host cell</location>
    </subcellularLocation>
    <subcellularLocation>
        <location evidence="2">Secreted</location>
    </subcellularLocation>
</comment>
<evidence type="ECO:0000256" key="2">
    <source>
        <dbReference type="ARBA" id="ARBA00004613"/>
    </source>
</evidence>
<dbReference type="InterPro" id="IPR054463">
    <property type="entry name" value="PexRD54_WY"/>
</dbReference>
<feature type="domain" description="RXLR phytopathogen effector protein WY-domain" evidence="8">
    <location>
        <begin position="115"/>
        <end position="163"/>
    </location>
</feature>
<keyword evidence="4" id="KW-0964">Secreted</keyword>
<dbReference type="AlphaFoldDB" id="A0A2P4Y0F3"/>
<gene>
    <name evidence="10" type="ORF">PHPALM_12172</name>
</gene>
<protein>
    <submittedName>
        <fullName evidence="10">Secreted RxLR effector peptide protein</fullName>
    </submittedName>
</protein>
<dbReference type="Proteomes" id="UP000237271">
    <property type="component" value="Unassembled WGS sequence"/>
</dbReference>
<organism evidence="10 11">
    <name type="scientific">Phytophthora palmivora</name>
    <dbReference type="NCBI Taxonomy" id="4796"/>
    <lineage>
        <taxon>Eukaryota</taxon>
        <taxon>Sar</taxon>
        <taxon>Stramenopiles</taxon>
        <taxon>Oomycota</taxon>
        <taxon>Peronosporomycetes</taxon>
        <taxon>Peronosporales</taxon>
        <taxon>Peronosporaceae</taxon>
        <taxon>Phytophthora</taxon>
    </lineage>
</organism>